<dbReference type="PROSITE" id="PS51257">
    <property type="entry name" value="PROKAR_LIPOPROTEIN"/>
    <property type="match status" value="1"/>
</dbReference>
<dbReference type="RefSeq" id="WP_144264030.1">
    <property type="nucleotide sequence ID" value="NZ_AP017422.1"/>
</dbReference>
<sequence>MKLFKMLSVAVAATIVVVACKKDETKATTGGSATYQNKTYMMDSGYTYSSNDYSYVYLANQNIVNVLGYRDTTKLLNVVYLVFPKASIPAGTFTYDSNLETLDSTKNFSGGEVALNYNIQTGAGVGLGIVSGTVTVSKENTNYGFNYKLKLSDSTTITGGFNGSLGIVEP</sequence>
<keyword evidence="2" id="KW-1185">Reference proteome</keyword>
<accession>A0A1N7PBG4</accession>
<organism evidence="1 2">
    <name type="scientific">Filimonas lacunae</name>
    <dbReference type="NCBI Taxonomy" id="477680"/>
    <lineage>
        <taxon>Bacteria</taxon>
        <taxon>Pseudomonadati</taxon>
        <taxon>Bacteroidota</taxon>
        <taxon>Chitinophagia</taxon>
        <taxon>Chitinophagales</taxon>
        <taxon>Chitinophagaceae</taxon>
        <taxon>Filimonas</taxon>
    </lineage>
</organism>
<dbReference type="Proteomes" id="UP000186917">
    <property type="component" value="Unassembled WGS sequence"/>
</dbReference>
<gene>
    <name evidence="1" type="ORF">SAMN05421788_103352</name>
</gene>
<dbReference type="AlphaFoldDB" id="A0A1N7PBG4"/>
<evidence type="ECO:0000313" key="2">
    <source>
        <dbReference type="Proteomes" id="UP000186917"/>
    </source>
</evidence>
<reference evidence="2" key="1">
    <citation type="submission" date="2017-01" db="EMBL/GenBank/DDBJ databases">
        <authorList>
            <person name="Varghese N."/>
            <person name="Submissions S."/>
        </authorList>
    </citation>
    <scope>NUCLEOTIDE SEQUENCE [LARGE SCALE GENOMIC DNA]</scope>
    <source>
        <strain evidence="2">DSM 21054</strain>
    </source>
</reference>
<protein>
    <submittedName>
        <fullName evidence="1">Uncharacterized protein</fullName>
    </submittedName>
</protein>
<proteinExistence type="predicted"/>
<evidence type="ECO:0000313" key="1">
    <source>
        <dbReference type="EMBL" id="SIT07934.1"/>
    </source>
</evidence>
<dbReference type="EMBL" id="FTOR01000003">
    <property type="protein sequence ID" value="SIT07934.1"/>
    <property type="molecule type" value="Genomic_DNA"/>
</dbReference>
<name>A0A1N7PBG4_9BACT</name>